<dbReference type="AlphaFoldDB" id="A0A9P7CXP0"/>
<sequence length="118" mass="13516">MASLSMPSPLNDFGAGSPNDVPELPREFSKVEGDGRQQMQSHVMESGGINLECNEEDTLFIKQLIDTVYSNHLASQNRVRQYTNFLTMLKREEDTWAERFKRASSLMPDYKPPMEWTA</sequence>
<name>A0A9P7CXP0_9AGAM</name>
<dbReference type="OrthoDB" id="2640681at2759"/>
<comment type="caution">
    <text evidence="2">The sequence shown here is derived from an EMBL/GenBank/DDBJ whole genome shotgun (WGS) entry which is preliminary data.</text>
</comment>
<evidence type="ECO:0000313" key="3">
    <source>
        <dbReference type="Proteomes" id="UP000714275"/>
    </source>
</evidence>
<proteinExistence type="predicted"/>
<gene>
    <name evidence="2" type="ORF">EV702DRAFT_1282747</name>
</gene>
<feature type="compositionally biased region" description="Basic and acidic residues" evidence="1">
    <location>
        <begin position="23"/>
        <end position="35"/>
    </location>
</feature>
<evidence type="ECO:0000256" key="1">
    <source>
        <dbReference type="SAM" id="MobiDB-lite"/>
    </source>
</evidence>
<dbReference type="EMBL" id="JABBWD010000090">
    <property type="protein sequence ID" value="KAG1767053.1"/>
    <property type="molecule type" value="Genomic_DNA"/>
</dbReference>
<accession>A0A9P7CXP0</accession>
<protein>
    <submittedName>
        <fullName evidence="2">Uncharacterized protein</fullName>
    </submittedName>
</protein>
<feature type="region of interest" description="Disordered" evidence="1">
    <location>
        <begin position="1"/>
        <end position="42"/>
    </location>
</feature>
<dbReference type="Proteomes" id="UP000714275">
    <property type="component" value="Unassembled WGS sequence"/>
</dbReference>
<organism evidence="2 3">
    <name type="scientific">Suillus placidus</name>
    <dbReference type="NCBI Taxonomy" id="48579"/>
    <lineage>
        <taxon>Eukaryota</taxon>
        <taxon>Fungi</taxon>
        <taxon>Dikarya</taxon>
        <taxon>Basidiomycota</taxon>
        <taxon>Agaricomycotina</taxon>
        <taxon>Agaricomycetes</taxon>
        <taxon>Agaricomycetidae</taxon>
        <taxon>Boletales</taxon>
        <taxon>Suillineae</taxon>
        <taxon>Suillaceae</taxon>
        <taxon>Suillus</taxon>
    </lineage>
</organism>
<evidence type="ECO:0000313" key="2">
    <source>
        <dbReference type="EMBL" id="KAG1767053.1"/>
    </source>
</evidence>
<reference evidence="2" key="1">
    <citation type="journal article" date="2020" name="New Phytol.">
        <title>Comparative genomics reveals dynamic genome evolution in host specialist ectomycorrhizal fungi.</title>
        <authorList>
            <person name="Lofgren L.A."/>
            <person name="Nguyen N.H."/>
            <person name="Vilgalys R."/>
            <person name="Ruytinx J."/>
            <person name="Liao H.L."/>
            <person name="Branco S."/>
            <person name="Kuo A."/>
            <person name="LaButti K."/>
            <person name="Lipzen A."/>
            <person name="Andreopoulos W."/>
            <person name="Pangilinan J."/>
            <person name="Riley R."/>
            <person name="Hundley H."/>
            <person name="Na H."/>
            <person name="Barry K."/>
            <person name="Grigoriev I.V."/>
            <person name="Stajich J.E."/>
            <person name="Kennedy P.G."/>
        </authorList>
    </citation>
    <scope>NUCLEOTIDE SEQUENCE</scope>
    <source>
        <strain evidence="2">DOB743</strain>
    </source>
</reference>
<keyword evidence="3" id="KW-1185">Reference proteome</keyword>